<dbReference type="InterPro" id="IPR011009">
    <property type="entry name" value="Kinase-like_dom_sf"/>
</dbReference>
<dbReference type="SUPFAM" id="SSF56112">
    <property type="entry name" value="Protein kinase-like (PK-like)"/>
    <property type="match status" value="1"/>
</dbReference>
<keyword evidence="1" id="KW-0808">Transferase</keyword>
<dbReference type="InterPro" id="IPR052059">
    <property type="entry name" value="CR_Ser/Thr_kinase"/>
</dbReference>
<reference evidence="5 6" key="1">
    <citation type="journal article" date="2023" name="BMC Biotechnol.">
        <title>Vitis rotundifolia cv Carlos genome sequencing.</title>
        <authorList>
            <person name="Huff M."/>
            <person name="Hulse-Kemp A."/>
            <person name="Scheffler B."/>
            <person name="Youngblood R."/>
            <person name="Simpson S."/>
            <person name="Babiker E."/>
            <person name="Staton M."/>
        </authorList>
    </citation>
    <scope>NUCLEOTIDE SEQUENCE [LARGE SCALE GENOMIC DNA]</scope>
    <source>
        <tissue evidence="5">Leaf</tissue>
    </source>
</reference>
<sequence>MRGHLTEKADVFGFGVVALEIVSGRPNYDNNLEDEKKYLLEWAWTLHENNRSLDLVDPKLTTFDENEAARVIGVALLCIQASPSLRPTMSRVVAMLAGDIEVSTVASKPGYLTDWDFKDITTSFLCDDTQTSVASTSTSYPAPTPVNLSEPMLRSVTGEGR</sequence>
<comment type="caution">
    <text evidence="5">The sequence shown here is derived from an EMBL/GenBank/DDBJ whole genome shotgun (WGS) entry which is preliminary data.</text>
</comment>
<dbReference type="GO" id="GO:0016301">
    <property type="term" value="F:kinase activity"/>
    <property type="evidence" value="ECO:0007669"/>
    <property type="project" value="UniProtKB-KW"/>
</dbReference>
<organism evidence="5 6">
    <name type="scientific">Vitis rotundifolia</name>
    <name type="common">Muscadine grape</name>
    <dbReference type="NCBI Taxonomy" id="103349"/>
    <lineage>
        <taxon>Eukaryota</taxon>
        <taxon>Viridiplantae</taxon>
        <taxon>Streptophyta</taxon>
        <taxon>Embryophyta</taxon>
        <taxon>Tracheophyta</taxon>
        <taxon>Spermatophyta</taxon>
        <taxon>Magnoliopsida</taxon>
        <taxon>eudicotyledons</taxon>
        <taxon>Gunneridae</taxon>
        <taxon>Pentapetalae</taxon>
        <taxon>rosids</taxon>
        <taxon>Vitales</taxon>
        <taxon>Vitaceae</taxon>
        <taxon>Viteae</taxon>
        <taxon>Vitis</taxon>
    </lineage>
</organism>
<evidence type="ECO:0000256" key="2">
    <source>
        <dbReference type="ARBA" id="ARBA00022741"/>
    </source>
</evidence>
<gene>
    <name evidence="5" type="ORF">PVL29_013591</name>
</gene>
<evidence type="ECO:0000256" key="1">
    <source>
        <dbReference type="ARBA" id="ARBA00022679"/>
    </source>
</evidence>
<evidence type="ECO:0000313" key="5">
    <source>
        <dbReference type="EMBL" id="KAJ9691460.1"/>
    </source>
</evidence>
<evidence type="ECO:0000256" key="3">
    <source>
        <dbReference type="ARBA" id="ARBA00022777"/>
    </source>
</evidence>
<dbReference type="PANTHER" id="PTHR47973">
    <property type="entry name" value="CYSTEINE-RICH RECEPTOR-LIKE PROTEIN KINASE 3"/>
    <property type="match status" value="1"/>
</dbReference>
<proteinExistence type="predicted"/>
<dbReference type="Proteomes" id="UP001168098">
    <property type="component" value="Unassembled WGS sequence"/>
</dbReference>
<evidence type="ECO:0000313" key="6">
    <source>
        <dbReference type="Proteomes" id="UP001168098"/>
    </source>
</evidence>
<keyword evidence="6" id="KW-1185">Reference proteome</keyword>
<dbReference type="EMBL" id="JARBHA010000010">
    <property type="protein sequence ID" value="KAJ9691460.1"/>
    <property type="molecule type" value="Genomic_DNA"/>
</dbReference>
<evidence type="ECO:0000256" key="4">
    <source>
        <dbReference type="ARBA" id="ARBA00022840"/>
    </source>
</evidence>
<keyword evidence="2" id="KW-0547">Nucleotide-binding</keyword>
<dbReference type="Gene3D" id="1.10.510.10">
    <property type="entry name" value="Transferase(Phosphotransferase) domain 1"/>
    <property type="match status" value="1"/>
</dbReference>
<dbReference type="AlphaFoldDB" id="A0AA38ZMC3"/>
<protein>
    <recommendedName>
        <fullName evidence="7">Protein kinase domain-containing protein</fullName>
    </recommendedName>
</protein>
<accession>A0AA38ZMC3</accession>
<name>A0AA38ZMC3_VITRO</name>
<keyword evidence="3" id="KW-0418">Kinase</keyword>
<evidence type="ECO:0008006" key="7">
    <source>
        <dbReference type="Google" id="ProtNLM"/>
    </source>
</evidence>
<dbReference type="GO" id="GO:0005524">
    <property type="term" value="F:ATP binding"/>
    <property type="evidence" value="ECO:0007669"/>
    <property type="project" value="UniProtKB-KW"/>
</dbReference>
<keyword evidence="4" id="KW-0067">ATP-binding</keyword>